<evidence type="ECO:0008006" key="3">
    <source>
        <dbReference type="Google" id="ProtNLM"/>
    </source>
</evidence>
<evidence type="ECO:0000313" key="2">
    <source>
        <dbReference type="Proteomes" id="UP000054272"/>
    </source>
</evidence>
<organism evidence="1 2">
    <name type="scientific">Cryptococcus gattii EJB2</name>
    <dbReference type="NCBI Taxonomy" id="1296103"/>
    <lineage>
        <taxon>Eukaryota</taxon>
        <taxon>Fungi</taxon>
        <taxon>Dikarya</taxon>
        <taxon>Basidiomycota</taxon>
        <taxon>Agaricomycotina</taxon>
        <taxon>Tremellomycetes</taxon>
        <taxon>Tremellales</taxon>
        <taxon>Cryptococcaceae</taxon>
        <taxon>Cryptococcus</taxon>
        <taxon>Cryptococcus gattii species complex</taxon>
    </lineage>
</organism>
<dbReference type="EMBL" id="KN848549">
    <property type="protein sequence ID" value="KIR82752.1"/>
    <property type="molecule type" value="Genomic_DNA"/>
</dbReference>
<proteinExistence type="predicted"/>
<reference evidence="1 2" key="1">
    <citation type="submission" date="2015-01" db="EMBL/GenBank/DDBJ databases">
        <title>The Genome Sequence of Cryptococcus gattii EJB2.</title>
        <authorList>
            <consortium name="The Broad Institute Genomics Platform"/>
            <person name="Cuomo C."/>
            <person name="Litvintseva A."/>
            <person name="Chen Y."/>
            <person name="Heitman J."/>
            <person name="Sun S."/>
            <person name="Springer D."/>
            <person name="Dromer F."/>
            <person name="Young S."/>
            <person name="Zeng Q."/>
            <person name="Gargeya S."/>
            <person name="Abouelleil A."/>
            <person name="Alvarado L."/>
            <person name="Chapman S.B."/>
            <person name="Gainer-Dewar J."/>
            <person name="Goldberg J."/>
            <person name="Griggs A."/>
            <person name="Gujja S."/>
            <person name="Hansen M."/>
            <person name="Howarth C."/>
            <person name="Imamovic A."/>
            <person name="Larimer J."/>
            <person name="Murphy C."/>
            <person name="Naylor J."/>
            <person name="Pearson M."/>
            <person name="Priest M."/>
            <person name="Roberts A."/>
            <person name="Saif S."/>
            <person name="Shea T."/>
            <person name="Sykes S."/>
            <person name="Wortman J."/>
            <person name="Nusbaum C."/>
            <person name="Birren B."/>
        </authorList>
    </citation>
    <scope>NUCLEOTIDE SEQUENCE [LARGE SCALE GENOMIC DNA]</scope>
    <source>
        <strain evidence="1 2">EJB2</strain>
    </source>
</reference>
<keyword evidence="2" id="KW-1185">Reference proteome</keyword>
<evidence type="ECO:0000313" key="1">
    <source>
        <dbReference type="EMBL" id="KIR82752.1"/>
    </source>
</evidence>
<name>A0ABR5C4D7_9TREE</name>
<gene>
    <name evidence="1" type="ORF">I306_00017</name>
</gene>
<sequence length="407" mass="44930">MSSSQSSTHFTQSSASTAAGLTTTSKWISHPSGKRHVLLTSFAAEGALPILQRVSRNSQLEEEWAVEAPNTYMLPWIAPADEPNEQTVESATAALEFIQKWTEASHPSKNYAASFELDKTLDWPEPTASFSEFENLPRTTCLTSNKYYAVVVVDEPEFTFRGGLIPPGGIKPMDLDDYQSQISISAEDQQAWKAAQSVPVGSSTVFVTSGIHGPSSVYVKPNGEWDTCDPAYKIDWYPISNHYELSEEMAKSIDFATEEIKKQYPSSNWNKDLPSVANSGISLDNDVEDFKDLNKRFTKALQSRSRETASDIDKTLKSSGVTGVSVKWVSPATCQSMFLQELPPRMTGRGELRGYEQWLQQRLLLARQASVSHQTEVTSAAPESKMPNIGSLNIGDKGDKGMTAWYG</sequence>
<protein>
    <recommendedName>
        <fullName evidence="3">Survival protein SurE-like phosphatase/nucleotidase domain-containing protein</fullName>
    </recommendedName>
</protein>
<dbReference type="Proteomes" id="UP000054272">
    <property type="component" value="Unassembled WGS sequence"/>
</dbReference>
<accession>A0ABR5C4D7</accession>